<accession>A0A2M4DAB5</accession>
<sequence length="126" mass="13705">MKSVLLPPLPVLPVLPLLLLLLLPPPLLFWLFCSSPPLALASVLVMSLPKCVGGLIFSAGFFSSGTTGLRLTFTKLVVVHTRKHTHAQKHSKSGGGLLVKPYTRTLQSDIGSSRDRCARDHQRNDL</sequence>
<name>A0A2M4DAB5_ANODA</name>
<evidence type="ECO:0000313" key="1">
    <source>
        <dbReference type="EMBL" id="MBW74520.1"/>
    </source>
</evidence>
<proteinExistence type="predicted"/>
<organism evidence="1">
    <name type="scientific">Anopheles darlingi</name>
    <name type="common">Mosquito</name>
    <dbReference type="NCBI Taxonomy" id="43151"/>
    <lineage>
        <taxon>Eukaryota</taxon>
        <taxon>Metazoa</taxon>
        <taxon>Ecdysozoa</taxon>
        <taxon>Arthropoda</taxon>
        <taxon>Hexapoda</taxon>
        <taxon>Insecta</taxon>
        <taxon>Pterygota</taxon>
        <taxon>Neoptera</taxon>
        <taxon>Endopterygota</taxon>
        <taxon>Diptera</taxon>
        <taxon>Nematocera</taxon>
        <taxon>Culicoidea</taxon>
        <taxon>Culicidae</taxon>
        <taxon>Anophelinae</taxon>
        <taxon>Anopheles</taxon>
    </lineage>
</organism>
<reference evidence="1" key="1">
    <citation type="submission" date="2018-01" db="EMBL/GenBank/DDBJ databases">
        <title>An insight into the sialome of Amazonian anophelines.</title>
        <authorList>
            <person name="Ribeiro J.M."/>
            <person name="Scarpassa V."/>
            <person name="Calvo E."/>
        </authorList>
    </citation>
    <scope>NUCLEOTIDE SEQUENCE</scope>
</reference>
<protein>
    <submittedName>
        <fullName evidence="1">Uncharacterized protein</fullName>
    </submittedName>
</protein>
<dbReference type="EMBL" id="GGFL01010342">
    <property type="protein sequence ID" value="MBW74520.1"/>
    <property type="molecule type" value="Transcribed_RNA"/>
</dbReference>
<dbReference type="AlphaFoldDB" id="A0A2M4DAB5"/>